<dbReference type="RefSeq" id="WP_038987780.1">
    <property type="nucleotide sequence ID" value="NZ_JWJO01000064.1"/>
</dbReference>
<keyword evidence="2 4" id="KW-0808">Transferase</keyword>
<keyword evidence="3" id="KW-0949">S-adenosyl-L-methionine</keyword>
<keyword evidence="5" id="KW-1185">Reference proteome</keyword>
<evidence type="ECO:0000256" key="3">
    <source>
        <dbReference type="ARBA" id="ARBA00022691"/>
    </source>
</evidence>
<gene>
    <name evidence="4" type="ORF">AV926_04360</name>
</gene>
<dbReference type="CDD" id="cd02440">
    <property type="entry name" value="AdoMet_MTases"/>
    <property type="match status" value="1"/>
</dbReference>
<dbReference type="SUPFAM" id="SSF53335">
    <property type="entry name" value="S-adenosyl-L-methionine-dependent methyltransferases"/>
    <property type="match status" value="1"/>
</dbReference>
<dbReference type="Gene3D" id="3.40.50.150">
    <property type="entry name" value="Vaccinia Virus protein VP39"/>
    <property type="match status" value="1"/>
</dbReference>
<dbReference type="PANTHER" id="PTHR43167">
    <property type="entry name" value="PUTATIVE (AFU_ORTHOLOGUE AFUA_6G01830)-RELATED"/>
    <property type="match status" value="1"/>
</dbReference>
<evidence type="ECO:0000256" key="1">
    <source>
        <dbReference type="ARBA" id="ARBA00022603"/>
    </source>
</evidence>
<dbReference type="GO" id="GO:0032259">
    <property type="term" value="P:methylation"/>
    <property type="evidence" value="ECO:0007669"/>
    <property type="project" value="UniProtKB-KW"/>
</dbReference>
<dbReference type="InterPro" id="IPR002935">
    <property type="entry name" value="SAM_O-MeTrfase"/>
</dbReference>
<dbReference type="OrthoDB" id="9799672at2"/>
<keyword evidence="1 4" id="KW-0489">Methyltransferase</keyword>
<dbReference type="Proteomes" id="UP000076630">
    <property type="component" value="Unassembled WGS sequence"/>
</dbReference>
<evidence type="ECO:0000256" key="2">
    <source>
        <dbReference type="ARBA" id="ARBA00022679"/>
    </source>
</evidence>
<dbReference type="Pfam" id="PF01596">
    <property type="entry name" value="Methyltransf_3"/>
    <property type="match status" value="1"/>
</dbReference>
<organism evidence="4 5">
    <name type="scientific">Myroides marinus</name>
    <dbReference type="NCBI Taxonomy" id="703342"/>
    <lineage>
        <taxon>Bacteria</taxon>
        <taxon>Pseudomonadati</taxon>
        <taxon>Bacteroidota</taxon>
        <taxon>Flavobacteriia</taxon>
        <taxon>Flavobacteriales</taxon>
        <taxon>Flavobacteriaceae</taxon>
        <taxon>Myroides</taxon>
    </lineage>
</organism>
<reference evidence="4 5" key="1">
    <citation type="submission" date="2016-01" db="EMBL/GenBank/DDBJ databases">
        <title>Whole genome sequencing of Myroides marinus L41.</title>
        <authorList>
            <person name="Hong K.W."/>
        </authorList>
    </citation>
    <scope>NUCLEOTIDE SEQUENCE [LARGE SCALE GENOMIC DNA]</scope>
    <source>
        <strain evidence="4 5">L41</strain>
    </source>
</reference>
<accession>A0A164ADU0</accession>
<evidence type="ECO:0000313" key="5">
    <source>
        <dbReference type="Proteomes" id="UP000076630"/>
    </source>
</evidence>
<dbReference type="EMBL" id="LQNU01000037">
    <property type="protein sequence ID" value="KZE83621.1"/>
    <property type="molecule type" value="Genomic_DNA"/>
</dbReference>
<comment type="caution">
    <text evidence="4">The sequence shown here is derived from an EMBL/GenBank/DDBJ whole genome shotgun (WGS) entry which is preliminary data.</text>
</comment>
<dbReference type="AlphaFoldDB" id="A0A164ADU0"/>
<name>A0A164ADU0_9FLAO</name>
<dbReference type="PANTHER" id="PTHR43167:SF1">
    <property type="entry name" value="PUTATIVE (AFU_ORTHOLOGUE AFUA_6G01830)-RELATED"/>
    <property type="match status" value="1"/>
</dbReference>
<sequence>MDIQLKKAFLALYDTFKSEDAQKTDRLEKWRNIEPESAEFLSLLIKTKNAKKILELGTSNGFSTLWLAEAVSHNQGEIISIDIERDRTNKAFENLKQFELQSYVELLTYDAGQYLADTTLDFDLILLDAERSYYTGYWKDLERLLDQSESSILVVDNVISHEADVEEFIAMIDERKFKKVVLPIGAGLLLVCKE</sequence>
<protein>
    <submittedName>
        <fullName evidence="4">Methyltransferase</fullName>
    </submittedName>
</protein>
<dbReference type="PROSITE" id="PS51682">
    <property type="entry name" value="SAM_OMT_I"/>
    <property type="match status" value="1"/>
</dbReference>
<proteinExistence type="predicted"/>
<dbReference type="GO" id="GO:0008171">
    <property type="term" value="F:O-methyltransferase activity"/>
    <property type="evidence" value="ECO:0007669"/>
    <property type="project" value="InterPro"/>
</dbReference>
<evidence type="ECO:0000313" key="4">
    <source>
        <dbReference type="EMBL" id="KZE83621.1"/>
    </source>
</evidence>
<dbReference type="InterPro" id="IPR029063">
    <property type="entry name" value="SAM-dependent_MTases_sf"/>
</dbReference>